<dbReference type="PANTHER" id="PTHR11036">
    <property type="entry name" value="SEMAPHORIN"/>
    <property type="match status" value="1"/>
</dbReference>
<keyword evidence="9" id="KW-0524">Neurogenesis</keyword>
<dbReference type="CDD" id="cd05873">
    <property type="entry name" value="Ig_Sema4D_like"/>
    <property type="match status" value="1"/>
</dbReference>
<keyword evidence="6 19" id="KW-0812">Transmembrane</keyword>
<dbReference type="InterPro" id="IPR003599">
    <property type="entry name" value="Ig_sub"/>
</dbReference>
<keyword evidence="3" id="KW-0217">Developmental protein</keyword>
<keyword evidence="12" id="KW-1015">Disulfide bond</keyword>
<dbReference type="InterPro" id="IPR016201">
    <property type="entry name" value="PSI"/>
</dbReference>
<dbReference type="GO" id="GO:0007411">
    <property type="term" value="P:axon guidance"/>
    <property type="evidence" value="ECO:0007669"/>
    <property type="project" value="TreeGrafter"/>
</dbReference>
<dbReference type="GO" id="GO:0045499">
    <property type="term" value="F:chemorepellent activity"/>
    <property type="evidence" value="ECO:0007669"/>
    <property type="project" value="TreeGrafter"/>
</dbReference>
<dbReference type="Pfam" id="PF00047">
    <property type="entry name" value="ig"/>
    <property type="match status" value="1"/>
</dbReference>
<comment type="similarity">
    <text evidence="2">Belongs to the semaphorin family.</text>
</comment>
<feature type="transmembrane region" description="Helical" evidence="19">
    <location>
        <begin position="751"/>
        <end position="773"/>
    </location>
</feature>
<comment type="subcellular location">
    <subcellularLocation>
        <location evidence="1">Cell membrane</location>
        <topology evidence="1">Single-pass type I membrane protein</topology>
    </subcellularLocation>
</comment>
<evidence type="ECO:0000256" key="8">
    <source>
        <dbReference type="ARBA" id="ARBA00022782"/>
    </source>
</evidence>
<dbReference type="SMART" id="SM00630">
    <property type="entry name" value="Sema"/>
    <property type="match status" value="1"/>
</dbReference>
<dbReference type="OrthoDB" id="9988752at2759"/>
<dbReference type="InterPro" id="IPR036179">
    <property type="entry name" value="Ig-like_dom_sf"/>
</dbReference>
<keyword evidence="10 19" id="KW-1133">Transmembrane helix</keyword>
<evidence type="ECO:0000256" key="7">
    <source>
        <dbReference type="ARBA" id="ARBA00022729"/>
    </source>
</evidence>
<evidence type="ECO:0000256" key="6">
    <source>
        <dbReference type="ARBA" id="ARBA00022692"/>
    </source>
</evidence>
<dbReference type="GO" id="GO:0071526">
    <property type="term" value="P:semaphorin-plexin signaling pathway"/>
    <property type="evidence" value="ECO:0007669"/>
    <property type="project" value="TreeGrafter"/>
</dbReference>
<dbReference type="SMART" id="SM00423">
    <property type="entry name" value="PSI"/>
    <property type="match status" value="1"/>
</dbReference>
<dbReference type="GO" id="GO:0050772">
    <property type="term" value="P:positive regulation of axonogenesis"/>
    <property type="evidence" value="ECO:0007669"/>
    <property type="project" value="UniProtKB-ARBA"/>
</dbReference>
<dbReference type="Pfam" id="PF01437">
    <property type="entry name" value="PSI"/>
    <property type="match status" value="1"/>
</dbReference>
<gene>
    <name evidence="22" type="ORF">llap_7660</name>
</gene>
<accession>A0A2I0U7L2</accession>
<keyword evidence="5" id="KW-0597">Phosphoprotein</keyword>
<dbReference type="Proteomes" id="UP000233556">
    <property type="component" value="Unassembled WGS sequence"/>
</dbReference>
<dbReference type="GO" id="GO:0043931">
    <property type="term" value="P:ossification involved in bone maturation"/>
    <property type="evidence" value="ECO:0007669"/>
    <property type="project" value="UniProtKB-ARBA"/>
</dbReference>
<dbReference type="Gene3D" id="2.60.40.10">
    <property type="entry name" value="Immunoglobulins"/>
    <property type="match status" value="2"/>
</dbReference>
<dbReference type="FunFam" id="2.60.40.10:FF:000647">
    <property type="entry name" value="Semaphorin-4D"/>
    <property type="match status" value="1"/>
</dbReference>
<dbReference type="Gene3D" id="2.130.10.10">
    <property type="entry name" value="YVTN repeat-like/Quinoprotein amine dehydrogenase"/>
    <property type="match status" value="1"/>
</dbReference>
<dbReference type="InterPro" id="IPR002165">
    <property type="entry name" value="Plexin_repeat"/>
</dbReference>
<evidence type="ECO:0000259" key="20">
    <source>
        <dbReference type="PROSITE" id="PS50835"/>
    </source>
</evidence>
<keyword evidence="7" id="KW-0732">Signal</keyword>
<feature type="domain" description="Ig-like" evidence="20">
    <location>
        <begin position="585"/>
        <end position="651"/>
    </location>
</feature>
<dbReference type="GO" id="GO:1902533">
    <property type="term" value="P:positive regulation of intracellular signal transduction"/>
    <property type="evidence" value="ECO:0007669"/>
    <property type="project" value="UniProtKB-ARBA"/>
</dbReference>
<keyword evidence="13" id="KW-0325">Glycoprotein</keyword>
<evidence type="ECO:0000313" key="23">
    <source>
        <dbReference type="Proteomes" id="UP000233556"/>
    </source>
</evidence>
<keyword evidence="4" id="KW-1003">Cell membrane</keyword>
<dbReference type="SUPFAM" id="SSF103575">
    <property type="entry name" value="Plexin repeat"/>
    <property type="match status" value="1"/>
</dbReference>
<evidence type="ECO:0000256" key="10">
    <source>
        <dbReference type="ARBA" id="ARBA00022989"/>
    </source>
</evidence>
<evidence type="ECO:0000256" key="16">
    <source>
        <dbReference type="ARBA" id="ARBA00074138"/>
    </source>
</evidence>
<dbReference type="InterPro" id="IPR027231">
    <property type="entry name" value="Semaphorin"/>
</dbReference>
<evidence type="ECO:0000256" key="3">
    <source>
        <dbReference type="ARBA" id="ARBA00022473"/>
    </source>
</evidence>
<dbReference type="FunFam" id="2.130.10.10:FF:000120">
    <property type="entry name" value="Semaphorin 4D"/>
    <property type="match status" value="1"/>
</dbReference>
<dbReference type="Pfam" id="PF01403">
    <property type="entry name" value="Sema"/>
    <property type="match status" value="1"/>
</dbReference>
<evidence type="ECO:0000256" key="11">
    <source>
        <dbReference type="ARBA" id="ARBA00023136"/>
    </source>
</evidence>
<dbReference type="InterPro" id="IPR013151">
    <property type="entry name" value="Immunoglobulin_dom"/>
</dbReference>
<comment type="caution">
    <text evidence="17">Lacks conserved residue(s) required for the propagation of feature annotation.</text>
</comment>
<keyword evidence="14" id="KW-0393">Immunoglobulin domain</keyword>
<dbReference type="InterPro" id="IPR001627">
    <property type="entry name" value="Semap_dom"/>
</dbReference>
<dbReference type="InterPro" id="IPR013783">
    <property type="entry name" value="Ig-like_fold"/>
</dbReference>
<dbReference type="SUPFAM" id="SSF101912">
    <property type="entry name" value="Sema domain"/>
    <property type="match status" value="1"/>
</dbReference>
<evidence type="ECO:0000256" key="14">
    <source>
        <dbReference type="ARBA" id="ARBA00023319"/>
    </source>
</evidence>
<dbReference type="SMART" id="SM00409">
    <property type="entry name" value="IG"/>
    <property type="match status" value="2"/>
</dbReference>
<dbReference type="GO" id="GO:0030335">
    <property type="term" value="P:positive regulation of cell migration"/>
    <property type="evidence" value="ECO:0007669"/>
    <property type="project" value="TreeGrafter"/>
</dbReference>
<keyword evidence="11 19" id="KW-0472">Membrane</keyword>
<dbReference type="SUPFAM" id="SSF48726">
    <property type="entry name" value="Immunoglobulin"/>
    <property type="match status" value="2"/>
</dbReference>
<sequence length="1115" mass="125541">MQILLVGKEMFTVQKGCVSDSSQLQGCAGGSKRQQVTVAFGPVPRITWEHREVQLIHFHESEVSNYSTLLLSEDKDVLYVGAREVIFALNAVNIDEKQHELHWKVTEDKRTRCAVKGKSEQTECRNYVRVLQQLNSTFLYVCGTNAFQPTCDYLNLISFELGGKNEDGKGRCPFDPAQSYTSVMVDEELYSGTSYNFLGSEPIISRHSHQSPLRTEYAIPWLNEPNFVFADVIRADQNSTDGEDDKIYFFFTEVSVEYEFVGKLLIPRIARVCKRDQGGLRTLQKKWTSFLKARLICTIPDKNLIFNIINDVFILKSPTLKEPVIYGVFTPQLNNVGLSAVCAYNLSTVEEVFSKGKYMQSATVEQSHTKWIRYNGEIPNPRPGACINKEARASNYMSSLNLPDKTLQFVKDHPLMDDSVTPMGDRPRLVKRDVKYTQIVVDRVRALNGTLYDVMFISTDRGALHKAISYENGMHIIEETQLFPNFEPVQTLLLSSKKGRRYLYAGSNSGVVQSPVAFCDKYTTCVDCVLARDPYCAWKPLEASCIDIFKESEIERNWIQNIGGDASSCSDKVRENSLQHTFKHGSTAELKCSQKSNLAQVVWKFKDDVLRVESPKYRLLEKALLIFNLSEGDSGVYQCLSEEKVKNKKFSQVLAKHVLELKKIQHTTVGPTAAASPTEGNKDVTKVSSVSTKGSADHTSTTHMVPVTTARVVTKPIGPVLTSVASNTELFNSIPDAVPEKTMFLKSNDNFLLMFLFLFFFILFLCLLSYNCYKGYLPGQCLKFRSIMLLGKKKTKSDFSDCEQSVKETLVEQGSVSHQSGEQPKLAHDTGYETEPDCGNSQRQPGDLQASREAKDKPFDVKCELKYADSDGENVKTFVINLKQIIFSALVDWFIAWELGGGRDSKDEERNMASSPIPFPPPGTSFLSCVGSDSPPSPTSTQPDVWSSTDPGKVMLLPPFLSDQAQHVGVQGPFHLFCQATGPGDSYFVWKRNRQKMKACITEQSHMLFDGRVHVLSWVKDSVSENTEYKCTFISKVGNTTSEVHITVEDKDTAGQDGWTEEFDTWRSAISKHDKMMQNWRKTWVRISGEGELQQEKQPLMDKGMKRLEGEMYAS</sequence>
<evidence type="ECO:0000256" key="5">
    <source>
        <dbReference type="ARBA" id="ARBA00022553"/>
    </source>
</evidence>
<evidence type="ECO:0000259" key="21">
    <source>
        <dbReference type="PROSITE" id="PS51004"/>
    </source>
</evidence>
<proteinExistence type="inferred from homology"/>
<evidence type="ECO:0000256" key="12">
    <source>
        <dbReference type="ARBA" id="ARBA00023157"/>
    </source>
</evidence>
<evidence type="ECO:0000256" key="15">
    <source>
        <dbReference type="ARBA" id="ARBA00058816"/>
    </source>
</evidence>
<evidence type="ECO:0000256" key="19">
    <source>
        <dbReference type="SAM" id="Phobius"/>
    </source>
</evidence>
<dbReference type="InterPro" id="IPR007110">
    <property type="entry name" value="Ig-like_dom"/>
</dbReference>
<evidence type="ECO:0000256" key="2">
    <source>
        <dbReference type="ARBA" id="ARBA00009492"/>
    </source>
</evidence>
<dbReference type="EMBL" id="KZ506039">
    <property type="protein sequence ID" value="PKU42038.1"/>
    <property type="molecule type" value="Genomic_DNA"/>
</dbReference>
<reference evidence="23" key="2">
    <citation type="submission" date="2017-12" db="EMBL/GenBank/DDBJ databases">
        <title>Genome sequence of the Bar-tailed Godwit (Limosa lapponica baueri).</title>
        <authorList>
            <person name="Lima N.C.B."/>
            <person name="Parody-Merino A.M."/>
            <person name="Battley P.F."/>
            <person name="Fidler A.E."/>
            <person name="Prosdocimi F."/>
        </authorList>
    </citation>
    <scope>NUCLEOTIDE SEQUENCE [LARGE SCALE GENOMIC DNA]</scope>
</reference>
<organism evidence="22 23">
    <name type="scientific">Limosa lapponica baueri</name>
    <dbReference type="NCBI Taxonomy" id="1758121"/>
    <lineage>
        <taxon>Eukaryota</taxon>
        <taxon>Metazoa</taxon>
        <taxon>Chordata</taxon>
        <taxon>Craniata</taxon>
        <taxon>Vertebrata</taxon>
        <taxon>Euteleostomi</taxon>
        <taxon>Archelosauria</taxon>
        <taxon>Archosauria</taxon>
        <taxon>Dinosauria</taxon>
        <taxon>Saurischia</taxon>
        <taxon>Theropoda</taxon>
        <taxon>Coelurosauria</taxon>
        <taxon>Aves</taxon>
        <taxon>Neognathae</taxon>
        <taxon>Neoaves</taxon>
        <taxon>Charadriiformes</taxon>
        <taxon>Scolopacidae</taxon>
        <taxon>Limosa</taxon>
    </lineage>
</organism>
<dbReference type="GO" id="GO:0005886">
    <property type="term" value="C:plasma membrane"/>
    <property type="evidence" value="ECO:0007669"/>
    <property type="project" value="UniProtKB-SubCell"/>
</dbReference>
<keyword evidence="8" id="KW-0221">Differentiation</keyword>
<dbReference type="Gene3D" id="3.30.1680.10">
    <property type="entry name" value="ligand-binding face of the semaphorins, domain 2"/>
    <property type="match status" value="1"/>
</dbReference>
<feature type="domain" description="Sema" evidence="21">
    <location>
        <begin position="35"/>
        <end position="516"/>
    </location>
</feature>
<dbReference type="FunFam" id="3.30.1680.10:FF:000013">
    <property type="entry name" value="Semaphorin 4D"/>
    <property type="match status" value="1"/>
</dbReference>
<dbReference type="PROSITE" id="PS50835">
    <property type="entry name" value="IG_LIKE"/>
    <property type="match status" value="2"/>
</dbReference>
<evidence type="ECO:0000256" key="4">
    <source>
        <dbReference type="ARBA" id="ARBA00022475"/>
    </source>
</evidence>
<feature type="domain" description="Ig-like" evidence="20">
    <location>
        <begin position="951"/>
        <end position="1047"/>
    </location>
</feature>
<protein>
    <recommendedName>
        <fullName evidence="16">Semaphorin-4D</fullName>
    </recommendedName>
</protein>
<keyword evidence="23" id="KW-1185">Reference proteome</keyword>
<dbReference type="AlphaFoldDB" id="A0A2I0U7L2"/>
<dbReference type="CDD" id="cd11259">
    <property type="entry name" value="Sema_4D"/>
    <property type="match status" value="1"/>
</dbReference>
<evidence type="ECO:0000256" key="13">
    <source>
        <dbReference type="ARBA" id="ARBA00023180"/>
    </source>
</evidence>
<dbReference type="InterPro" id="IPR015943">
    <property type="entry name" value="WD40/YVTN_repeat-like_dom_sf"/>
</dbReference>
<dbReference type="GO" id="GO:0005615">
    <property type="term" value="C:extracellular space"/>
    <property type="evidence" value="ECO:0007669"/>
    <property type="project" value="TreeGrafter"/>
</dbReference>
<dbReference type="InterPro" id="IPR036352">
    <property type="entry name" value="Semap_dom_sf"/>
</dbReference>
<dbReference type="GO" id="GO:0001755">
    <property type="term" value="P:neural crest cell migration"/>
    <property type="evidence" value="ECO:0007669"/>
    <property type="project" value="TreeGrafter"/>
</dbReference>
<dbReference type="GO" id="GO:0000122">
    <property type="term" value="P:negative regulation of transcription by RNA polymerase II"/>
    <property type="evidence" value="ECO:0007669"/>
    <property type="project" value="TreeGrafter"/>
</dbReference>
<reference evidence="23" key="1">
    <citation type="submission" date="2017-11" db="EMBL/GenBank/DDBJ databases">
        <authorList>
            <person name="Lima N.C."/>
            <person name="Parody-Merino A.M."/>
            <person name="Battley P.F."/>
            <person name="Fidler A.E."/>
            <person name="Prosdocimi F."/>
        </authorList>
    </citation>
    <scope>NUCLEOTIDE SEQUENCE [LARGE SCALE GENOMIC DNA]</scope>
</reference>
<evidence type="ECO:0000256" key="1">
    <source>
        <dbReference type="ARBA" id="ARBA00004251"/>
    </source>
</evidence>
<dbReference type="PANTHER" id="PTHR11036:SF18">
    <property type="entry name" value="SEMAPHORIN-4D"/>
    <property type="match status" value="1"/>
</dbReference>
<dbReference type="GO" id="GO:0030215">
    <property type="term" value="F:semaphorin receptor binding"/>
    <property type="evidence" value="ECO:0007669"/>
    <property type="project" value="InterPro"/>
</dbReference>
<dbReference type="PROSITE" id="PS51004">
    <property type="entry name" value="SEMA"/>
    <property type="match status" value="1"/>
</dbReference>
<evidence type="ECO:0000256" key="17">
    <source>
        <dbReference type="PROSITE-ProRule" id="PRU00352"/>
    </source>
</evidence>
<name>A0A2I0U7L2_LIMLA</name>
<evidence type="ECO:0000256" key="18">
    <source>
        <dbReference type="SAM" id="MobiDB-lite"/>
    </source>
</evidence>
<feature type="compositionally biased region" description="Polar residues" evidence="18">
    <location>
        <begin position="812"/>
        <end position="822"/>
    </location>
</feature>
<comment type="function">
    <text evidence="15">Cell surface receptor for PLXNB1 and PLXNB2 that plays an important role in cell-cell signaling. Regulates GABAergic synapse development. Promotes the development of inhibitory synapses in a PLXNB1-dependent manner. Modulates the complexity and arborization of developing neurites in hippocampal neurons by activating PLXNB1 and interaction with PLXNB1 mediates activation of RHOA. Promotes the migration of cerebellar granule cells. Plays a role in the immune system; induces B-cells to aggregate and improves their viability (in vitro). Induces endothelial cell migration through the activation of PTK2B/PYK2, SRC, and the phosphatidylinositol 3-kinase-AKT pathway.</text>
</comment>
<evidence type="ECO:0000256" key="9">
    <source>
        <dbReference type="ARBA" id="ARBA00022902"/>
    </source>
</evidence>
<feature type="region of interest" description="Disordered" evidence="18">
    <location>
        <begin position="812"/>
        <end position="855"/>
    </location>
</feature>
<evidence type="ECO:0000313" key="22">
    <source>
        <dbReference type="EMBL" id="PKU42038.1"/>
    </source>
</evidence>